<dbReference type="EMBL" id="LCWF01000122">
    <property type="protein sequence ID" value="KKY18409.1"/>
    <property type="molecule type" value="Genomic_DNA"/>
</dbReference>
<name>A0A0G2E710_PHACM</name>
<reference evidence="1 2" key="2">
    <citation type="submission" date="2015-05" db="EMBL/GenBank/DDBJ databases">
        <authorList>
            <person name="Morales-Cruz A."/>
            <person name="Amrine K.C."/>
            <person name="Cantu D."/>
        </authorList>
    </citation>
    <scope>NUCLEOTIDE SEQUENCE [LARGE SCALE GENOMIC DNA]</scope>
    <source>
        <strain evidence="1">UCRPC4</strain>
    </source>
</reference>
<gene>
    <name evidence="1" type="ORF">UCRPC4_g04945</name>
</gene>
<organism evidence="1 2">
    <name type="scientific">Phaeomoniella chlamydospora</name>
    <name type="common">Phaeoacremonium chlamydosporum</name>
    <dbReference type="NCBI Taxonomy" id="158046"/>
    <lineage>
        <taxon>Eukaryota</taxon>
        <taxon>Fungi</taxon>
        <taxon>Dikarya</taxon>
        <taxon>Ascomycota</taxon>
        <taxon>Pezizomycotina</taxon>
        <taxon>Eurotiomycetes</taxon>
        <taxon>Chaetothyriomycetidae</taxon>
        <taxon>Phaeomoniellales</taxon>
        <taxon>Phaeomoniellaceae</taxon>
        <taxon>Phaeomoniella</taxon>
    </lineage>
</organism>
<reference evidence="1 2" key="1">
    <citation type="submission" date="2015-05" db="EMBL/GenBank/DDBJ databases">
        <title>Distinctive expansion of gene families associated with plant cell wall degradation and secondary metabolism in the genomes of grapevine trunk pathogens.</title>
        <authorList>
            <person name="Lawrence D.P."/>
            <person name="Travadon R."/>
            <person name="Rolshausen P.E."/>
            <person name="Baumgartner K."/>
        </authorList>
    </citation>
    <scope>NUCLEOTIDE SEQUENCE [LARGE SCALE GENOMIC DNA]</scope>
    <source>
        <strain evidence="1">UCRPC4</strain>
    </source>
</reference>
<dbReference type="Proteomes" id="UP000053317">
    <property type="component" value="Unassembled WGS sequence"/>
</dbReference>
<proteinExistence type="predicted"/>
<accession>A0A0G2E710</accession>
<evidence type="ECO:0000313" key="1">
    <source>
        <dbReference type="EMBL" id="KKY18409.1"/>
    </source>
</evidence>
<dbReference type="AlphaFoldDB" id="A0A0G2E710"/>
<dbReference type="OrthoDB" id="4510061at2759"/>
<evidence type="ECO:0000313" key="2">
    <source>
        <dbReference type="Proteomes" id="UP000053317"/>
    </source>
</evidence>
<comment type="caution">
    <text evidence="1">The sequence shown here is derived from an EMBL/GenBank/DDBJ whole genome shotgun (WGS) entry which is preliminary data.</text>
</comment>
<sequence length="188" mass="21510">MSDGLNEARSLRILEIMNDFRTLQLHISSHLQRPQARVPDNNAIYEEGYVVLRQCSADAQAILATHFNPGSLGLQNSDFGEGEVQKATLQRIILDASTRRFQAHKIYLRASAAVRWCSRREQILRGEKPNGRHQTALRRSDVTLREELSAITDAYVVGDLRNADRRAGHWLAEDPELDRILSWIRIQR</sequence>
<keyword evidence="2" id="KW-1185">Reference proteome</keyword>
<protein>
    <submittedName>
        <fullName evidence="1">Uncharacterized protein</fullName>
    </submittedName>
</protein>